<dbReference type="STRING" id="550983.A4R26_06265"/>
<dbReference type="InterPro" id="IPR018060">
    <property type="entry name" value="HTH_AraC"/>
</dbReference>
<dbReference type="InterPro" id="IPR011047">
    <property type="entry name" value="Quinoprotein_ADH-like_sf"/>
</dbReference>
<evidence type="ECO:0000256" key="4">
    <source>
        <dbReference type="ARBA" id="ARBA00023015"/>
    </source>
</evidence>
<dbReference type="InterPro" id="IPR036890">
    <property type="entry name" value="HATPase_C_sf"/>
</dbReference>
<dbReference type="GO" id="GO:0043565">
    <property type="term" value="F:sequence-specific DNA binding"/>
    <property type="evidence" value="ECO:0007669"/>
    <property type="project" value="InterPro"/>
</dbReference>
<dbReference type="InterPro" id="IPR009057">
    <property type="entry name" value="Homeodomain-like_sf"/>
</dbReference>
<comment type="catalytic activity">
    <reaction evidence="1">
        <text>ATP + protein L-histidine = ADP + protein N-phospho-L-histidine.</text>
        <dbReference type="EC" id="2.7.13.3"/>
    </reaction>
</comment>
<keyword evidence="4" id="KW-0805">Transcription regulation</keyword>
<dbReference type="Gene3D" id="1.10.10.60">
    <property type="entry name" value="Homeodomain-like"/>
    <property type="match status" value="2"/>
</dbReference>
<organism evidence="12 13">
    <name type="scientific">Niastella populi</name>
    <dbReference type="NCBI Taxonomy" id="550983"/>
    <lineage>
        <taxon>Bacteria</taxon>
        <taxon>Pseudomonadati</taxon>
        <taxon>Bacteroidota</taxon>
        <taxon>Chitinophagia</taxon>
        <taxon>Chitinophagales</taxon>
        <taxon>Chitinophagaceae</taxon>
        <taxon>Niastella</taxon>
    </lineage>
</organism>
<evidence type="ECO:0000256" key="3">
    <source>
        <dbReference type="ARBA" id="ARBA00022553"/>
    </source>
</evidence>
<dbReference type="InterPro" id="IPR004358">
    <property type="entry name" value="Sig_transdc_His_kin-like_C"/>
</dbReference>
<gene>
    <name evidence="12" type="ORF">A4R26_06265</name>
</gene>
<dbReference type="SUPFAM" id="SSF47384">
    <property type="entry name" value="Homodimeric domain of signal transducing histidine kinase"/>
    <property type="match status" value="1"/>
</dbReference>
<dbReference type="FunFam" id="2.60.40.10:FF:000791">
    <property type="entry name" value="Two-component system sensor histidine kinase/response regulator"/>
    <property type="match status" value="1"/>
</dbReference>
<dbReference type="SUPFAM" id="SSF52172">
    <property type="entry name" value="CheY-like"/>
    <property type="match status" value="1"/>
</dbReference>
<dbReference type="Pfam" id="PF00512">
    <property type="entry name" value="HisKA"/>
    <property type="match status" value="1"/>
</dbReference>
<dbReference type="Pfam" id="PF02518">
    <property type="entry name" value="HATPase_c"/>
    <property type="match status" value="1"/>
</dbReference>
<evidence type="ECO:0000256" key="1">
    <source>
        <dbReference type="ARBA" id="ARBA00000085"/>
    </source>
</evidence>
<dbReference type="InterPro" id="IPR018062">
    <property type="entry name" value="HTH_AraC-typ_CS"/>
</dbReference>
<keyword evidence="5" id="KW-0238">DNA-binding</keyword>
<dbReference type="Gene3D" id="2.60.40.10">
    <property type="entry name" value="Immunoglobulins"/>
    <property type="match status" value="1"/>
</dbReference>
<dbReference type="PROSITE" id="PS50109">
    <property type="entry name" value="HIS_KIN"/>
    <property type="match status" value="1"/>
</dbReference>
<dbReference type="Pfam" id="PF07494">
    <property type="entry name" value="Reg_prop"/>
    <property type="match status" value="4"/>
</dbReference>
<dbReference type="InterPro" id="IPR036097">
    <property type="entry name" value="HisK_dim/P_sf"/>
</dbReference>
<keyword evidence="8" id="KW-0732">Signal</keyword>
<evidence type="ECO:0000256" key="6">
    <source>
        <dbReference type="ARBA" id="ARBA00023163"/>
    </source>
</evidence>
<dbReference type="SMART" id="SM00342">
    <property type="entry name" value="HTH_ARAC"/>
    <property type="match status" value="1"/>
</dbReference>
<dbReference type="PANTHER" id="PTHR43547:SF2">
    <property type="entry name" value="HYBRID SIGNAL TRANSDUCTION HISTIDINE KINASE C"/>
    <property type="match status" value="1"/>
</dbReference>
<evidence type="ECO:0000259" key="9">
    <source>
        <dbReference type="PROSITE" id="PS01124"/>
    </source>
</evidence>
<dbReference type="SUPFAM" id="SSF50998">
    <property type="entry name" value="Quinoprotein alcohol dehydrogenase-like"/>
    <property type="match status" value="1"/>
</dbReference>
<keyword evidence="3 7" id="KW-0597">Phosphoprotein</keyword>
<dbReference type="InterPro" id="IPR013783">
    <property type="entry name" value="Ig-like_fold"/>
</dbReference>
<dbReference type="SMART" id="SM00387">
    <property type="entry name" value="HATPase_c"/>
    <property type="match status" value="1"/>
</dbReference>
<dbReference type="Pfam" id="PF00072">
    <property type="entry name" value="Response_reg"/>
    <property type="match status" value="1"/>
</dbReference>
<reference evidence="13" key="1">
    <citation type="submission" date="2016-04" db="EMBL/GenBank/DDBJ databases">
        <authorList>
            <person name="Chen L."/>
            <person name="Zhuang W."/>
            <person name="Wang G."/>
        </authorList>
    </citation>
    <scope>NUCLEOTIDE SEQUENCE [LARGE SCALE GENOMIC DNA]</scope>
    <source>
        <strain evidence="13">208</strain>
    </source>
</reference>
<dbReference type="SMART" id="SM00388">
    <property type="entry name" value="HisKA"/>
    <property type="match status" value="1"/>
</dbReference>
<dbReference type="PANTHER" id="PTHR43547">
    <property type="entry name" value="TWO-COMPONENT HISTIDINE KINASE"/>
    <property type="match status" value="1"/>
</dbReference>
<dbReference type="Gene3D" id="1.10.287.130">
    <property type="match status" value="1"/>
</dbReference>
<name>A0A1V9F5C2_9BACT</name>
<dbReference type="PROSITE" id="PS00041">
    <property type="entry name" value="HTH_ARAC_FAMILY_1"/>
    <property type="match status" value="1"/>
</dbReference>
<dbReference type="Gene3D" id="3.40.50.2300">
    <property type="match status" value="1"/>
</dbReference>
<dbReference type="EMBL" id="LWBP01000210">
    <property type="protein sequence ID" value="OQP53578.1"/>
    <property type="molecule type" value="Genomic_DNA"/>
</dbReference>
<dbReference type="SUPFAM" id="SSF63829">
    <property type="entry name" value="Calcium-dependent phosphotriesterase"/>
    <property type="match status" value="1"/>
</dbReference>
<evidence type="ECO:0000313" key="13">
    <source>
        <dbReference type="Proteomes" id="UP000192276"/>
    </source>
</evidence>
<evidence type="ECO:0000256" key="5">
    <source>
        <dbReference type="ARBA" id="ARBA00023125"/>
    </source>
</evidence>
<comment type="caution">
    <text evidence="12">The sequence shown here is derived from an EMBL/GenBank/DDBJ whole genome shotgun (WGS) entry which is preliminary data.</text>
</comment>
<dbReference type="PROSITE" id="PS01124">
    <property type="entry name" value="HTH_ARAC_FAMILY_2"/>
    <property type="match status" value="1"/>
</dbReference>
<dbReference type="PRINTS" id="PR00344">
    <property type="entry name" value="BCTRLSENSOR"/>
</dbReference>
<dbReference type="GO" id="GO:0003700">
    <property type="term" value="F:DNA-binding transcription factor activity"/>
    <property type="evidence" value="ECO:0007669"/>
    <property type="project" value="InterPro"/>
</dbReference>
<dbReference type="FunFam" id="1.10.287.130:FF:000045">
    <property type="entry name" value="Two-component system sensor histidine kinase/response regulator"/>
    <property type="match status" value="1"/>
</dbReference>
<dbReference type="Gene3D" id="2.130.10.10">
    <property type="entry name" value="YVTN repeat-like/Quinoprotein amine dehydrogenase"/>
    <property type="match status" value="3"/>
</dbReference>
<dbReference type="SUPFAM" id="SSF46689">
    <property type="entry name" value="Homeodomain-like"/>
    <property type="match status" value="1"/>
</dbReference>
<feature type="modified residue" description="4-aspartylphosphate" evidence="7">
    <location>
        <position position="1262"/>
    </location>
</feature>
<dbReference type="GO" id="GO:0000155">
    <property type="term" value="F:phosphorelay sensor kinase activity"/>
    <property type="evidence" value="ECO:0007669"/>
    <property type="project" value="InterPro"/>
</dbReference>
<feature type="domain" description="HTH araC/xylS-type" evidence="9">
    <location>
        <begin position="1364"/>
        <end position="1463"/>
    </location>
</feature>
<keyword evidence="13" id="KW-1185">Reference proteome</keyword>
<dbReference type="Pfam" id="PF12833">
    <property type="entry name" value="HTH_18"/>
    <property type="match status" value="1"/>
</dbReference>
<dbReference type="InterPro" id="IPR003594">
    <property type="entry name" value="HATPase_dom"/>
</dbReference>
<dbReference type="EC" id="2.7.13.3" evidence="2"/>
<sequence>MIMTARYFCCLLLLQVLAVVTVTAQPKCKIEHYATEDGLSHDIITTIFKDSEGFMWFGTWNGINRFDGQRFVTYKSSPGDQSYLKSPRIDQIVEDNFQQLWIVGYDGLVYRFNKRTEKLLPLNAIIQLPPRRKYTFKRILSTGNGRIWIETLNEGLVAVTSPQADSSGYYTYQEGLSKDFRLPSNQIHFFKEDKDGRIWIGTEKGLTCLVKDAKGVYKNAAFADHFPKNQAYTCAEPSLSGAVLYFGMGNGGLFQYLGDTMYAVMPISNSAIHALQLNRERSHMYASTAGGELIDMHFIHAPFFKTKTLISDPANALFSIYEDRSGYLWIEPQKEGVIRLDPATGKAKAYRQKSNARYIFPKGHYAVLEDILHRVWISLKGGGFGYYDPVTDKVEYFYNEPNAPDQLFSNNVGTWYYDEAGLLWIRTEDRGVEKITFQRNAFDQHLLENPAAFQTENEVRGLCEDRKKRLWIGAKGAKLYVLENGKPVNIQFEGMPSQGLGLVYTIMQDSKGAVWLGTKAHGLYKAVPLNKAETKYQLHHFMPNANDPASIPSNEIYALLEDKAGRIWVGSFQEGLSLVVNEGERTTFLHDKNALRDYPANIFRKIRNMAEDRHGNIWVATTDGLLIVHTGKAGHFTYAMYQKIPGDQYSLGNNDIQYIYRDSHNTMWLATSGGGLNQAIGDDPMKGLTFQVYTTQEGLPNDYLLSCAEDNKRHLWIATQTGLARFDMQQKTFRNYNSYDGVPPYAFSETAGIRRADGSLVFGTLKGYLTFDPTTIVAHPIRAAIAFTNLQINNTDVAAGRSNILPFSVNHTSKLTLQHNQNIISIDYVVLDYRSGDKQSYAYRLQGFDTGWHYNRSERRATYTNLPPGDYVFEVKCTNGELYSNGPVKSMQITILPPWWKTWWAYLLYTLAAIIIFEIVRRAAVTMLRLRQRIAVEKRLAELKLNFFTNVSHELRTPLTLIVNPIEEIGKQENLTPQGRQYVEVVRKNANRMARFVNQLLDLRKLQSGKAVIHPSRVEVVSFVKSIGEYFLELAREKQIDFQVVSESKEIEAWLDLDKVETVIYNLVANAFKFTPEGKAIRVKVSQPAQHNRIQIEVSDQGKGVPPEMLDKIFELFHEEQVTEGKQVKGTGIGLALSKEMITLHGGTISAHNNADGGLTVTVTLSVGKAQAPVATPAFLHHAEATDEMLAGYETTALATASTTTADANGNLPLLLVVEDNADLQAFLKSQLTTLYRVETADNGEEGLAKALELQPDLVLSDIMMPKMDGIQLLDKLKNNLVTSHIPVILLTAKSAIESQIEGLDYGADYYITKPFRHDFLVAAMRNLISQRKKLLNSLLEGKKTVPLEPGEVAITSRDEAFLQQVVAIVEEKMGDADFNIDTVAETVAMGRTTFYRKFKGLTGLAPIEFVREMRLKRAKQLLDSGYGNISEIAYSVGFNNAKYFSTCFKAKYEVTPSEYVKSKVSSK</sequence>
<feature type="chain" id="PRO_5010693276" description="histidine kinase" evidence="8">
    <location>
        <begin position="25"/>
        <end position="1468"/>
    </location>
</feature>
<dbReference type="SUPFAM" id="SSF55874">
    <property type="entry name" value="ATPase domain of HSP90 chaperone/DNA topoisomerase II/histidine kinase"/>
    <property type="match status" value="1"/>
</dbReference>
<dbReference type="CDD" id="cd17574">
    <property type="entry name" value="REC_OmpR"/>
    <property type="match status" value="1"/>
</dbReference>
<evidence type="ECO:0000259" key="10">
    <source>
        <dbReference type="PROSITE" id="PS50109"/>
    </source>
</evidence>
<dbReference type="PROSITE" id="PS50110">
    <property type="entry name" value="RESPONSE_REGULATORY"/>
    <property type="match status" value="1"/>
</dbReference>
<proteinExistence type="predicted"/>
<evidence type="ECO:0000256" key="2">
    <source>
        <dbReference type="ARBA" id="ARBA00012438"/>
    </source>
</evidence>
<dbReference type="InterPro" id="IPR011123">
    <property type="entry name" value="Y_Y_Y"/>
</dbReference>
<evidence type="ECO:0000259" key="11">
    <source>
        <dbReference type="PROSITE" id="PS50110"/>
    </source>
</evidence>
<dbReference type="SMART" id="SM00448">
    <property type="entry name" value="REC"/>
    <property type="match status" value="1"/>
</dbReference>
<dbReference type="InterPro" id="IPR001789">
    <property type="entry name" value="Sig_transdc_resp-reg_receiver"/>
</dbReference>
<evidence type="ECO:0000256" key="8">
    <source>
        <dbReference type="SAM" id="SignalP"/>
    </source>
</evidence>
<keyword evidence="6" id="KW-0804">Transcription</keyword>
<feature type="domain" description="Response regulatory" evidence="11">
    <location>
        <begin position="1214"/>
        <end position="1329"/>
    </location>
</feature>
<accession>A0A1V9F5C2</accession>
<feature type="domain" description="Histidine kinase" evidence="10">
    <location>
        <begin position="950"/>
        <end position="1169"/>
    </location>
</feature>
<dbReference type="InterPro" id="IPR011110">
    <property type="entry name" value="Reg_prop"/>
</dbReference>
<dbReference type="Pfam" id="PF07495">
    <property type="entry name" value="Y_Y_Y"/>
    <property type="match status" value="1"/>
</dbReference>
<dbReference type="Gene3D" id="3.30.565.10">
    <property type="entry name" value="Histidine kinase-like ATPase, C-terminal domain"/>
    <property type="match status" value="1"/>
</dbReference>
<dbReference type="InterPro" id="IPR015943">
    <property type="entry name" value="WD40/YVTN_repeat-like_dom_sf"/>
</dbReference>
<dbReference type="InterPro" id="IPR003661">
    <property type="entry name" value="HisK_dim/P_dom"/>
</dbReference>
<evidence type="ECO:0000256" key="7">
    <source>
        <dbReference type="PROSITE-ProRule" id="PRU00169"/>
    </source>
</evidence>
<dbReference type="InterPro" id="IPR011006">
    <property type="entry name" value="CheY-like_superfamily"/>
</dbReference>
<protein>
    <recommendedName>
        <fullName evidence="2">histidine kinase</fullName>
        <ecNumber evidence="2">2.7.13.3</ecNumber>
    </recommendedName>
</protein>
<feature type="signal peptide" evidence="8">
    <location>
        <begin position="1"/>
        <end position="24"/>
    </location>
</feature>
<dbReference type="Proteomes" id="UP000192276">
    <property type="component" value="Unassembled WGS sequence"/>
</dbReference>
<evidence type="ECO:0000313" key="12">
    <source>
        <dbReference type="EMBL" id="OQP53578.1"/>
    </source>
</evidence>
<dbReference type="CDD" id="cd00082">
    <property type="entry name" value="HisKA"/>
    <property type="match status" value="1"/>
</dbReference>
<dbReference type="InterPro" id="IPR005467">
    <property type="entry name" value="His_kinase_dom"/>
</dbReference>